<dbReference type="AlphaFoldDB" id="R4YVS7"/>
<name>R4YVS7_9ACTN</name>
<dbReference type="eggNOG" id="COG1136">
    <property type="taxonomic scope" value="Bacteria"/>
</dbReference>
<feature type="domain" description="ABC transporter" evidence="4">
    <location>
        <begin position="24"/>
        <end position="257"/>
    </location>
</feature>
<evidence type="ECO:0000256" key="3">
    <source>
        <dbReference type="ARBA" id="ARBA00022840"/>
    </source>
</evidence>
<dbReference type="GO" id="GO:0022857">
    <property type="term" value="F:transmembrane transporter activity"/>
    <property type="evidence" value="ECO:0007669"/>
    <property type="project" value="TreeGrafter"/>
</dbReference>
<evidence type="ECO:0000256" key="1">
    <source>
        <dbReference type="ARBA" id="ARBA00022448"/>
    </source>
</evidence>
<keyword evidence="1" id="KW-0813">Transport</keyword>
<evidence type="ECO:0000256" key="2">
    <source>
        <dbReference type="ARBA" id="ARBA00022741"/>
    </source>
</evidence>
<accession>R4YVS7</accession>
<dbReference type="InterPro" id="IPR015854">
    <property type="entry name" value="ABC_transpr_LolD-like"/>
</dbReference>
<dbReference type="Pfam" id="PF00005">
    <property type="entry name" value="ABC_tran"/>
    <property type="match status" value="1"/>
</dbReference>
<dbReference type="PROSITE" id="PS50893">
    <property type="entry name" value="ABC_TRANSPORTER_2"/>
    <property type="match status" value="1"/>
</dbReference>
<sequence length="258" mass="27694">MAPTPTVADRNERALDEPANPVLVQLDGVWRTMEGTEPIHAVANVTLRIERGEWWSITGASGSGKSTLLNLIGCLDRPTQGEYRFDGTDVASLSDAQRAGLRARHLGFVFQAFHLLSTRTATENVMVADLYRRGPRSDRRERAREALVRVGLGSRLDASVTRLSGGERQRVAIARALLGRPDLLLCDEPTGNLDSTTTGEVLDLLEELHADGQTLLVVTHEADVARRGGTTAAMSDGALTVVRAGPEPAATTGPGRTP</sequence>
<dbReference type="GO" id="GO:0016887">
    <property type="term" value="F:ATP hydrolysis activity"/>
    <property type="evidence" value="ECO:0007669"/>
    <property type="project" value="InterPro"/>
</dbReference>
<dbReference type="InterPro" id="IPR017911">
    <property type="entry name" value="MacB-like_ATP-bd"/>
</dbReference>
<keyword evidence="2" id="KW-0547">Nucleotide-binding</keyword>
<dbReference type="Gene3D" id="3.40.50.300">
    <property type="entry name" value="P-loop containing nucleotide triphosphate hydrolases"/>
    <property type="match status" value="1"/>
</dbReference>
<organism evidence="5 6">
    <name type="scientific">Candidatus Neomicrothrix parvicella RN1</name>
    <dbReference type="NCBI Taxonomy" id="1229780"/>
    <lineage>
        <taxon>Bacteria</taxon>
        <taxon>Bacillati</taxon>
        <taxon>Actinomycetota</taxon>
        <taxon>Acidimicrobiia</taxon>
        <taxon>Acidimicrobiales</taxon>
        <taxon>Microthrixaceae</taxon>
        <taxon>Candidatus Neomicrothrix</taxon>
    </lineage>
</organism>
<dbReference type="InterPro" id="IPR017871">
    <property type="entry name" value="ABC_transporter-like_CS"/>
</dbReference>
<evidence type="ECO:0000313" key="6">
    <source>
        <dbReference type="Proteomes" id="UP000018291"/>
    </source>
</evidence>
<dbReference type="GO" id="GO:0098796">
    <property type="term" value="C:membrane protein complex"/>
    <property type="evidence" value="ECO:0007669"/>
    <property type="project" value="UniProtKB-ARBA"/>
</dbReference>
<dbReference type="GO" id="GO:0005886">
    <property type="term" value="C:plasma membrane"/>
    <property type="evidence" value="ECO:0007669"/>
    <property type="project" value="TreeGrafter"/>
</dbReference>
<dbReference type="PROSITE" id="PS00211">
    <property type="entry name" value="ABC_TRANSPORTER_1"/>
    <property type="match status" value="1"/>
</dbReference>
<evidence type="ECO:0000259" key="4">
    <source>
        <dbReference type="PROSITE" id="PS50893"/>
    </source>
</evidence>
<dbReference type="PANTHER" id="PTHR24220:SF86">
    <property type="entry name" value="ABC TRANSPORTER ABCH.1"/>
    <property type="match status" value="1"/>
</dbReference>
<dbReference type="SUPFAM" id="SSF52540">
    <property type="entry name" value="P-loop containing nucleoside triphosphate hydrolases"/>
    <property type="match status" value="1"/>
</dbReference>
<dbReference type="PANTHER" id="PTHR24220">
    <property type="entry name" value="IMPORT ATP-BINDING PROTEIN"/>
    <property type="match status" value="1"/>
</dbReference>
<dbReference type="EMBL" id="CANL01000002">
    <property type="protein sequence ID" value="CCM62144.1"/>
    <property type="molecule type" value="Genomic_DNA"/>
</dbReference>
<dbReference type="InterPro" id="IPR003593">
    <property type="entry name" value="AAA+_ATPase"/>
</dbReference>
<dbReference type="STRING" id="1229780.BN381_100031"/>
<dbReference type="FunFam" id="3.40.50.300:FF:000032">
    <property type="entry name" value="Export ABC transporter ATP-binding protein"/>
    <property type="match status" value="1"/>
</dbReference>
<dbReference type="HOGENOM" id="CLU_000604_1_22_11"/>
<dbReference type="InterPro" id="IPR027417">
    <property type="entry name" value="P-loop_NTPase"/>
</dbReference>
<dbReference type="OrthoDB" id="9802264at2"/>
<dbReference type="GO" id="GO:0005524">
    <property type="term" value="F:ATP binding"/>
    <property type="evidence" value="ECO:0007669"/>
    <property type="project" value="UniProtKB-KW"/>
</dbReference>
<proteinExistence type="predicted"/>
<keyword evidence="3 5" id="KW-0067">ATP-binding</keyword>
<protein>
    <submittedName>
        <fullName evidence="5">Putative ABC transporter (ATP-binding protein)</fullName>
    </submittedName>
</protein>
<dbReference type="CDD" id="cd03255">
    <property type="entry name" value="ABC_MJ0796_LolCDE_FtsE"/>
    <property type="match status" value="1"/>
</dbReference>
<dbReference type="SMART" id="SM00382">
    <property type="entry name" value="AAA"/>
    <property type="match status" value="1"/>
</dbReference>
<dbReference type="InterPro" id="IPR003439">
    <property type="entry name" value="ABC_transporter-like_ATP-bd"/>
</dbReference>
<comment type="caution">
    <text evidence="5">The sequence shown here is derived from an EMBL/GenBank/DDBJ whole genome shotgun (WGS) entry which is preliminary data.</text>
</comment>
<reference evidence="5 6" key="1">
    <citation type="journal article" date="2013" name="ISME J.">
        <title>Metabolic model for the filamentous 'Candidatus Microthrix parvicella' based on genomic and metagenomic analyses.</title>
        <authorList>
            <person name="Jon McIlroy S."/>
            <person name="Kristiansen R."/>
            <person name="Albertsen M."/>
            <person name="Michael Karst S."/>
            <person name="Rossetti S."/>
            <person name="Lund Nielsen J."/>
            <person name="Tandoi V."/>
            <person name="James Seviour R."/>
            <person name="Nielsen P.H."/>
        </authorList>
    </citation>
    <scope>NUCLEOTIDE SEQUENCE [LARGE SCALE GENOMIC DNA]</scope>
    <source>
        <strain evidence="5 6">RN1</strain>
    </source>
</reference>
<keyword evidence="6" id="KW-1185">Reference proteome</keyword>
<dbReference type="Proteomes" id="UP000018291">
    <property type="component" value="Unassembled WGS sequence"/>
</dbReference>
<gene>
    <name evidence="5" type="primary">yvrO</name>
    <name evidence="5" type="ORF">BN381_100031</name>
</gene>
<evidence type="ECO:0000313" key="5">
    <source>
        <dbReference type="EMBL" id="CCM62144.1"/>
    </source>
</evidence>